<name>A0AAW0CA70_9AGAR</name>
<protein>
    <submittedName>
        <fullName evidence="2">Uncharacterized protein</fullName>
    </submittedName>
</protein>
<feature type="region of interest" description="Disordered" evidence="1">
    <location>
        <begin position="1"/>
        <end position="25"/>
    </location>
</feature>
<organism evidence="2 4">
    <name type="scientific">Favolaschia claudopus</name>
    <dbReference type="NCBI Taxonomy" id="2862362"/>
    <lineage>
        <taxon>Eukaryota</taxon>
        <taxon>Fungi</taxon>
        <taxon>Dikarya</taxon>
        <taxon>Basidiomycota</taxon>
        <taxon>Agaricomycotina</taxon>
        <taxon>Agaricomycetes</taxon>
        <taxon>Agaricomycetidae</taxon>
        <taxon>Agaricales</taxon>
        <taxon>Marasmiineae</taxon>
        <taxon>Mycenaceae</taxon>
        <taxon>Favolaschia</taxon>
    </lineage>
</organism>
<accession>A0AAW0CA70</accession>
<dbReference type="EMBL" id="JAWWNJ010000019">
    <property type="protein sequence ID" value="KAK7035635.1"/>
    <property type="molecule type" value="Genomic_DNA"/>
</dbReference>
<dbReference type="AlphaFoldDB" id="A0AAW0CA70"/>
<feature type="region of interest" description="Disordered" evidence="1">
    <location>
        <begin position="191"/>
        <end position="222"/>
    </location>
</feature>
<evidence type="ECO:0000313" key="2">
    <source>
        <dbReference type="EMBL" id="KAK7035635.1"/>
    </source>
</evidence>
<evidence type="ECO:0000313" key="3">
    <source>
        <dbReference type="EMBL" id="KAK7035639.1"/>
    </source>
</evidence>
<sequence length="452" mass="50597">MAASTQKIPGAPGDGDGGNLTTSRERRFELAELGHSQIHKAVLKTPTLWTDSAYGKRRDTRSDGRPSTIKHRSAQLQYAHDTLPDIRHAGLYCARLFSTDRVCVCMCLPRDSLLHSTPPREIQQLAVTKSLSLHRHLSFALHSTHTMLATIARPVPHAPHASSPSTPPPESLASEYAPELHPDYVSYIGDGKSFAVQPDSHDADPNSPPLLTPTAPATTPMPRHRSCFFRLHYLRLRAEKLRQLQPSSGNMEDCCPSPTQTPPTHHVTRPSTSDSLPPPPPIPDAETREAQTARKIKKYVVMTTVSIPAANRLVDSANDAYRRLPRTQTPPYLKIGAQTRRRPPRHLPCPPQIDAADSHHHPVRKSRFGRACERLTRWLGGLVNETKRRTCLRYKRAPCNLAVRTCSQVELERVINKRIRLQVESNPKLLIEENNTVQTMKGTHERYNQVKG</sequence>
<dbReference type="EMBL" id="JAWWNJ010000019">
    <property type="protein sequence ID" value="KAK7035639.1"/>
    <property type="molecule type" value="Genomic_DNA"/>
</dbReference>
<feature type="region of interest" description="Disordered" evidence="1">
    <location>
        <begin position="246"/>
        <end position="291"/>
    </location>
</feature>
<proteinExistence type="predicted"/>
<dbReference type="Proteomes" id="UP001362999">
    <property type="component" value="Unassembled WGS sequence"/>
</dbReference>
<keyword evidence="4" id="KW-1185">Reference proteome</keyword>
<reference evidence="2 4" key="1">
    <citation type="journal article" date="2024" name="J Genomics">
        <title>Draft genome sequencing and assembly of Favolaschia claudopus CIRM-BRFM 2984 isolated from oak limbs.</title>
        <authorList>
            <person name="Navarro D."/>
            <person name="Drula E."/>
            <person name="Chaduli D."/>
            <person name="Cazenave R."/>
            <person name="Ahrendt S."/>
            <person name="Wang J."/>
            <person name="Lipzen A."/>
            <person name="Daum C."/>
            <person name="Barry K."/>
            <person name="Grigoriev I.V."/>
            <person name="Favel A."/>
            <person name="Rosso M.N."/>
            <person name="Martin F."/>
        </authorList>
    </citation>
    <scope>NUCLEOTIDE SEQUENCE [LARGE SCALE GENOMIC DNA]</scope>
    <source>
        <strain evidence="2 4">CIRM-BRFM 2984</strain>
    </source>
</reference>
<evidence type="ECO:0000256" key="1">
    <source>
        <dbReference type="SAM" id="MobiDB-lite"/>
    </source>
</evidence>
<comment type="caution">
    <text evidence="2">The sequence shown here is derived from an EMBL/GenBank/DDBJ whole genome shotgun (WGS) entry which is preliminary data.</text>
</comment>
<evidence type="ECO:0000313" key="4">
    <source>
        <dbReference type="Proteomes" id="UP001362999"/>
    </source>
</evidence>
<feature type="region of interest" description="Disordered" evidence="1">
    <location>
        <begin position="156"/>
        <end position="175"/>
    </location>
</feature>
<gene>
    <name evidence="2" type="ORF">R3P38DRAFT_2771264</name>
    <name evidence="3" type="ORF">R3P38DRAFT_2771268</name>
</gene>